<proteinExistence type="predicted"/>
<feature type="signal peptide" evidence="1">
    <location>
        <begin position="1"/>
        <end position="19"/>
    </location>
</feature>
<evidence type="ECO:0000256" key="1">
    <source>
        <dbReference type="SAM" id="SignalP"/>
    </source>
</evidence>
<feature type="chain" id="PRO_5045803274" description="Lipoprotein" evidence="1">
    <location>
        <begin position="20"/>
        <end position="203"/>
    </location>
</feature>
<name>A0ABT4CRC4_9CLOT</name>
<gene>
    <name evidence="2" type="ORF">OXH55_13230</name>
</gene>
<evidence type="ECO:0000313" key="2">
    <source>
        <dbReference type="EMBL" id="MCY6371605.1"/>
    </source>
</evidence>
<evidence type="ECO:0008006" key="4">
    <source>
        <dbReference type="Google" id="ProtNLM"/>
    </source>
</evidence>
<sequence>MKILKIFSVIIVLSLGFYGCGSNNVSSTNWNSTSQESNSQNTNVTSKWNNEIIKETVSLIKEGINTGDFDIGKIYINLKDCKIQGAENLKYYTQAMHNIYTNDDRIKKYSLEIRIRDAKRKIKRIESDYDGPFSEQIKRLQNYLEDRKYEPEIGMNELELLFACGIPNDINTTKTANSISKQYVYDNNLYVYVKNGTVTTIQN</sequence>
<dbReference type="Proteomes" id="UP001079657">
    <property type="component" value="Unassembled WGS sequence"/>
</dbReference>
<dbReference type="PROSITE" id="PS51257">
    <property type="entry name" value="PROKAR_LIPOPROTEIN"/>
    <property type="match status" value="1"/>
</dbReference>
<dbReference type="EMBL" id="JAPQES010000004">
    <property type="protein sequence ID" value="MCY6371605.1"/>
    <property type="molecule type" value="Genomic_DNA"/>
</dbReference>
<reference evidence="2" key="1">
    <citation type="submission" date="2022-12" db="EMBL/GenBank/DDBJ databases">
        <authorList>
            <person name="Wang J."/>
        </authorList>
    </citation>
    <scope>NUCLEOTIDE SEQUENCE</scope>
    <source>
        <strain evidence="2">HY-42-06</strain>
    </source>
</reference>
<evidence type="ECO:0000313" key="3">
    <source>
        <dbReference type="Proteomes" id="UP001079657"/>
    </source>
</evidence>
<protein>
    <recommendedName>
        <fullName evidence="4">Lipoprotein</fullName>
    </recommendedName>
</protein>
<organism evidence="2 3">
    <name type="scientific">Clostridium ganghwense</name>
    <dbReference type="NCBI Taxonomy" id="312089"/>
    <lineage>
        <taxon>Bacteria</taxon>
        <taxon>Bacillati</taxon>
        <taxon>Bacillota</taxon>
        <taxon>Clostridia</taxon>
        <taxon>Eubacteriales</taxon>
        <taxon>Clostridiaceae</taxon>
        <taxon>Clostridium</taxon>
    </lineage>
</organism>
<accession>A0ABT4CRC4</accession>
<comment type="caution">
    <text evidence="2">The sequence shown here is derived from an EMBL/GenBank/DDBJ whole genome shotgun (WGS) entry which is preliminary data.</text>
</comment>
<dbReference type="RefSeq" id="WP_268050460.1">
    <property type="nucleotide sequence ID" value="NZ_JAPQES010000004.1"/>
</dbReference>
<keyword evidence="3" id="KW-1185">Reference proteome</keyword>
<keyword evidence="1" id="KW-0732">Signal</keyword>